<comment type="caution">
    <text evidence="6">The sequence shown here is derived from an EMBL/GenBank/DDBJ whole genome shotgun (WGS) entry which is preliminary data.</text>
</comment>
<evidence type="ECO:0000259" key="5">
    <source>
        <dbReference type="Pfam" id="PF00135"/>
    </source>
</evidence>
<evidence type="ECO:0000313" key="6">
    <source>
        <dbReference type="EMBL" id="CAL4095153.1"/>
    </source>
</evidence>
<evidence type="ECO:0000256" key="3">
    <source>
        <dbReference type="ARBA" id="ARBA00022801"/>
    </source>
</evidence>
<sequence>MFGDYFFDFPHDYSVELHSRDALYGKNIYAYELNHKGDDGAMALIPPRHIMKDYVNHADDLMYLFKLIPEFLNETNKPENKKLESIMLDLWTNFATHGNPTPDRSLGFTWKPVSPGTTDHLVLKPEPYMEADTRCE</sequence>
<reference evidence="6 7" key="1">
    <citation type="submission" date="2024-05" db="EMBL/GenBank/DDBJ databases">
        <authorList>
            <person name="Wallberg A."/>
        </authorList>
    </citation>
    <scope>NUCLEOTIDE SEQUENCE [LARGE SCALE GENOMIC DNA]</scope>
</reference>
<evidence type="ECO:0000256" key="2">
    <source>
        <dbReference type="ARBA" id="ARBA00022487"/>
    </source>
</evidence>
<evidence type="ECO:0000313" key="7">
    <source>
        <dbReference type="Proteomes" id="UP001497623"/>
    </source>
</evidence>
<dbReference type="InterPro" id="IPR029058">
    <property type="entry name" value="AB_hydrolase_fold"/>
</dbReference>
<protein>
    <recommendedName>
        <fullName evidence="5">Carboxylesterase type B domain-containing protein</fullName>
    </recommendedName>
</protein>
<feature type="domain" description="Carboxylesterase type B" evidence="5">
    <location>
        <begin position="1"/>
        <end position="129"/>
    </location>
</feature>
<dbReference type="PANTHER" id="PTHR43142:SF1">
    <property type="entry name" value="CARBOXYLIC ESTER HYDROLASE"/>
    <property type="match status" value="1"/>
</dbReference>
<name>A0AAV2QPP3_MEGNR</name>
<dbReference type="EMBL" id="CAXKWB010009553">
    <property type="protein sequence ID" value="CAL4095153.1"/>
    <property type="molecule type" value="Genomic_DNA"/>
</dbReference>
<keyword evidence="7" id="KW-1185">Reference proteome</keyword>
<keyword evidence="2" id="KW-0719">Serine esterase</keyword>
<dbReference type="Proteomes" id="UP001497623">
    <property type="component" value="Unassembled WGS sequence"/>
</dbReference>
<dbReference type="GO" id="GO:0052689">
    <property type="term" value="F:carboxylic ester hydrolase activity"/>
    <property type="evidence" value="ECO:0007669"/>
    <property type="project" value="UniProtKB-KW"/>
</dbReference>
<dbReference type="InterPro" id="IPR002018">
    <property type="entry name" value="CarbesteraseB"/>
</dbReference>
<evidence type="ECO:0000256" key="1">
    <source>
        <dbReference type="ARBA" id="ARBA00005964"/>
    </source>
</evidence>
<keyword evidence="3" id="KW-0378">Hydrolase</keyword>
<evidence type="ECO:0000256" key="4">
    <source>
        <dbReference type="ARBA" id="ARBA00023180"/>
    </source>
</evidence>
<dbReference type="PANTHER" id="PTHR43142">
    <property type="entry name" value="CARBOXYLIC ESTER HYDROLASE"/>
    <property type="match status" value="1"/>
</dbReference>
<organism evidence="6 7">
    <name type="scientific">Meganyctiphanes norvegica</name>
    <name type="common">Northern krill</name>
    <name type="synonym">Thysanopoda norvegica</name>
    <dbReference type="NCBI Taxonomy" id="48144"/>
    <lineage>
        <taxon>Eukaryota</taxon>
        <taxon>Metazoa</taxon>
        <taxon>Ecdysozoa</taxon>
        <taxon>Arthropoda</taxon>
        <taxon>Crustacea</taxon>
        <taxon>Multicrustacea</taxon>
        <taxon>Malacostraca</taxon>
        <taxon>Eumalacostraca</taxon>
        <taxon>Eucarida</taxon>
        <taxon>Euphausiacea</taxon>
        <taxon>Euphausiidae</taxon>
        <taxon>Meganyctiphanes</taxon>
    </lineage>
</organism>
<dbReference type="Gene3D" id="3.40.50.1820">
    <property type="entry name" value="alpha/beta hydrolase"/>
    <property type="match status" value="1"/>
</dbReference>
<gene>
    <name evidence="6" type="ORF">MNOR_LOCUS15337</name>
</gene>
<dbReference type="AlphaFoldDB" id="A0AAV2QPP3"/>
<proteinExistence type="inferred from homology"/>
<dbReference type="Pfam" id="PF00135">
    <property type="entry name" value="COesterase"/>
    <property type="match status" value="1"/>
</dbReference>
<accession>A0AAV2QPP3</accession>
<comment type="similarity">
    <text evidence="1">Belongs to the type-B carboxylesterase/lipase family.</text>
</comment>
<keyword evidence="4" id="KW-0325">Glycoprotein</keyword>
<feature type="non-terminal residue" evidence="6">
    <location>
        <position position="136"/>
    </location>
</feature>
<dbReference type="SUPFAM" id="SSF53474">
    <property type="entry name" value="alpha/beta-Hydrolases"/>
    <property type="match status" value="1"/>
</dbReference>